<dbReference type="AlphaFoldDB" id="A0A922HJN2"/>
<reference evidence="1" key="2">
    <citation type="journal article" date="2022" name="Res Sq">
        <title>Comparative Genomics Reveals Insights into the Divergent Evolution of Astigmatic Mites and Household Pest Adaptations.</title>
        <authorList>
            <person name="Xiong Q."/>
            <person name="Wan A.T.-Y."/>
            <person name="Liu X.-Y."/>
            <person name="Fung C.S.-H."/>
            <person name="Xiao X."/>
            <person name="Malainual N."/>
            <person name="Hou J."/>
            <person name="Wang L."/>
            <person name="Wang M."/>
            <person name="Yang K."/>
            <person name="Cui Y."/>
            <person name="Leung E."/>
            <person name="Nong W."/>
            <person name="Shin S.-K."/>
            <person name="Au S."/>
            <person name="Jeong K.Y."/>
            <person name="Chew F.T."/>
            <person name="Hui J."/>
            <person name="Leung T.F."/>
            <person name="Tungtrongchitr A."/>
            <person name="Zhong N."/>
            <person name="Liu Z."/>
            <person name="Tsui S."/>
        </authorList>
    </citation>
    <scope>NUCLEOTIDE SEQUENCE</scope>
    <source>
        <strain evidence="1">Derf</strain>
        <tissue evidence="1">Whole organism</tissue>
    </source>
</reference>
<evidence type="ECO:0000313" key="2">
    <source>
        <dbReference type="Proteomes" id="UP000790347"/>
    </source>
</evidence>
<proteinExistence type="predicted"/>
<evidence type="ECO:0000313" key="1">
    <source>
        <dbReference type="EMBL" id="KAH9494059.1"/>
    </source>
</evidence>
<dbReference type="Proteomes" id="UP000790347">
    <property type="component" value="Unassembled WGS sequence"/>
</dbReference>
<comment type="caution">
    <text evidence="1">The sequence shown here is derived from an EMBL/GenBank/DDBJ whole genome shotgun (WGS) entry which is preliminary data.</text>
</comment>
<reference evidence="1" key="1">
    <citation type="submission" date="2013-05" db="EMBL/GenBank/DDBJ databases">
        <authorList>
            <person name="Yim A.K.Y."/>
            <person name="Chan T.F."/>
            <person name="Ji K.M."/>
            <person name="Liu X.Y."/>
            <person name="Zhou J.W."/>
            <person name="Li R.Q."/>
            <person name="Yang K.Y."/>
            <person name="Li J."/>
            <person name="Li M."/>
            <person name="Law P.T.W."/>
            <person name="Wu Y.L."/>
            <person name="Cai Z.L."/>
            <person name="Qin H."/>
            <person name="Bao Y."/>
            <person name="Leung R.K.K."/>
            <person name="Ng P.K.S."/>
            <person name="Zou J."/>
            <person name="Zhong X.J."/>
            <person name="Ran P.X."/>
            <person name="Zhong N.S."/>
            <person name="Liu Z.G."/>
            <person name="Tsui S.K.W."/>
        </authorList>
    </citation>
    <scope>NUCLEOTIDE SEQUENCE</scope>
    <source>
        <strain evidence="1">Derf</strain>
        <tissue evidence="1">Whole organism</tissue>
    </source>
</reference>
<gene>
    <name evidence="1" type="ORF">DERF_014776</name>
</gene>
<protein>
    <submittedName>
        <fullName evidence="1">Uncharacterized protein</fullName>
    </submittedName>
</protein>
<dbReference type="EMBL" id="ASGP02000008">
    <property type="protein sequence ID" value="KAH9494059.1"/>
    <property type="molecule type" value="Genomic_DNA"/>
</dbReference>
<sequence>MCHFKGSFVIGDPSFVMLYPRGWPCHDSGGSGVHRTRKAVADTVRTVTFDGGPCGNACNV</sequence>
<keyword evidence="2" id="KW-1185">Reference proteome</keyword>
<organism evidence="1 2">
    <name type="scientific">Dermatophagoides farinae</name>
    <name type="common">American house dust mite</name>
    <dbReference type="NCBI Taxonomy" id="6954"/>
    <lineage>
        <taxon>Eukaryota</taxon>
        <taxon>Metazoa</taxon>
        <taxon>Ecdysozoa</taxon>
        <taxon>Arthropoda</taxon>
        <taxon>Chelicerata</taxon>
        <taxon>Arachnida</taxon>
        <taxon>Acari</taxon>
        <taxon>Acariformes</taxon>
        <taxon>Sarcoptiformes</taxon>
        <taxon>Astigmata</taxon>
        <taxon>Psoroptidia</taxon>
        <taxon>Analgoidea</taxon>
        <taxon>Pyroglyphidae</taxon>
        <taxon>Dermatophagoidinae</taxon>
        <taxon>Dermatophagoides</taxon>
    </lineage>
</organism>
<name>A0A922HJN2_DERFA</name>
<accession>A0A922HJN2</accession>